<dbReference type="InterPro" id="IPR012337">
    <property type="entry name" value="RNaseH-like_sf"/>
</dbReference>
<dbReference type="PROSITE" id="PS50994">
    <property type="entry name" value="INTEGRASE"/>
    <property type="match status" value="1"/>
</dbReference>
<dbReference type="Gene3D" id="3.30.420.10">
    <property type="entry name" value="Ribonuclease H-like superfamily/Ribonuclease H"/>
    <property type="match status" value="1"/>
</dbReference>
<dbReference type="EMBL" id="LBYB01000005">
    <property type="protein sequence ID" value="KKR41950.1"/>
    <property type="molecule type" value="Genomic_DNA"/>
</dbReference>
<comment type="caution">
    <text evidence="2">The sequence shown here is derived from an EMBL/GenBank/DDBJ whole genome shotgun (WGS) entry which is preliminary data.</text>
</comment>
<feature type="domain" description="Integrase catalytic" evidence="1">
    <location>
        <begin position="160"/>
        <end position="293"/>
    </location>
</feature>
<gene>
    <name evidence="2" type="ORF">UT77_C0005G0065</name>
</gene>
<dbReference type="SUPFAM" id="SSF46689">
    <property type="entry name" value="Homeodomain-like"/>
    <property type="match status" value="1"/>
</dbReference>
<dbReference type="InterPro" id="IPR036397">
    <property type="entry name" value="RNaseH_sf"/>
</dbReference>
<dbReference type="InterPro" id="IPR009057">
    <property type="entry name" value="Homeodomain-like_sf"/>
</dbReference>
<dbReference type="GO" id="GO:0015074">
    <property type="term" value="P:DNA integration"/>
    <property type="evidence" value="ECO:0007669"/>
    <property type="project" value="InterPro"/>
</dbReference>
<reference evidence="2 3" key="1">
    <citation type="journal article" date="2015" name="Nature">
        <title>rRNA introns, odd ribosomes, and small enigmatic genomes across a large radiation of phyla.</title>
        <authorList>
            <person name="Brown C.T."/>
            <person name="Hug L.A."/>
            <person name="Thomas B.C."/>
            <person name="Sharon I."/>
            <person name="Castelle C.J."/>
            <person name="Singh A."/>
            <person name="Wilkins M.J."/>
            <person name="Williams K.H."/>
            <person name="Banfield J.F."/>
        </authorList>
    </citation>
    <scope>NUCLEOTIDE SEQUENCE [LARGE SCALE GENOMIC DNA]</scope>
</reference>
<dbReference type="Pfam" id="PF00665">
    <property type="entry name" value="rve"/>
    <property type="match status" value="1"/>
</dbReference>
<proteinExistence type="predicted"/>
<dbReference type="AlphaFoldDB" id="A0A0G0T4B1"/>
<sequence>MRAYKILPVEIKVRDFKLSKKALKRLEWMDWYFSHGMNARLTCRHFGISPDTFYLWKRKFNPYNLSTLEFNTKLCTPHNLREMTTSPKVLKLIYDIRSNDLTKSKYEIEEELKRSGIKISSKVIQKVINRHIELKNTEHIRKIRKYRNYKIARVKAALELKEKDLGSLVQIDTKHLYILGQRFYIYVAIDCKSRLGFVYAYKSCNSTNAADFLLKVIDYFPFTISAVNTDNGPEYLLKFHELTEQLGIPHYFTHPHTPKMNSRAERLIKTLEYEFLHYRDLLPELQEVRNICP</sequence>
<evidence type="ECO:0000259" key="1">
    <source>
        <dbReference type="PROSITE" id="PS50994"/>
    </source>
</evidence>
<name>A0A0G0T4B1_9BACT</name>
<accession>A0A0G0T4B1</accession>
<dbReference type="GO" id="GO:0003676">
    <property type="term" value="F:nucleic acid binding"/>
    <property type="evidence" value="ECO:0007669"/>
    <property type="project" value="InterPro"/>
</dbReference>
<dbReference type="Proteomes" id="UP000034881">
    <property type="component" value="Unassembled WGS sequence"/>
</dbReference>
<dbReference type="InterPro" id="IPR055247">
    <property type="entry name" value="InsJ-like_HTH"/>
</dbReference>
<evidence type="ECO:0000313" key="2">
    <source>
        <dbReference type="EMBL" id="KKR41950.1"/>
    </source>
</evidence>
<evidence type="ECO:0000313" key="3">
    <source>
        <dbReference type="Proteomes" id="UP000034881"/>
    </source>
</evidence>
<protein>
    <submittedName>
        <fullName evidence="2">Integrase catalytic region</fullName>
    </submittedName>
</protein>
<dbReference type="SUPFAM" id="SSF53098">
    <property type="entry name" value="Ribonuclease H-like"/>
    <property type="match status" value="1"/>
</dbReference>
<dbReference type="InterPro" id="IPR001584">
    <property type="entry name" value="Integrase_cat-core"/>
</dbReference>
<dbReference type="Pfam" id="PF13518">
    <property type="entry name" value="HTH_28"/>
    <property type="match status" value="1"/>
</dbReference>
<organism evidence="2 3">
    <name type="scientific">Candidatus Daviesbacteria bacterium GW2011_GWC2_40_12</name>
    <dbReference type="NCBI Taxonomy" id="1618431"/>
    <lineage>
        <taxon>Bacteria</taxon>
        <taxon>Candidatus Daviesiibacteriota</taxon>
    </lineage>
</organism>